<dbReference type="Gene3D" id="2.60.40.1760">
    <property type="entry name" value="glycosyl hydrolase (family 31)"/>
    <property type="match status" value="1"/>
</dbReference>
<evidence type="ECO:0000256" key="3">
    <source>
        <dbReference type="ARBA" id="ARBA00023295"/>
    </source>
</evidence>
<protein>
    <submittedName>
        <fullName evidence="8">Alpha-glucosidase</fullName>
        <ecNumber evidence="8">3.2.1.20</ecNumber>
    </submittedName>
</protein>
<keyword evidence="3 8" id="KW-0326">Glycosidase</keyword>
<dbReference type="InterPro" id="IPR033403">
    <property type="entry name" value="DUF5110"/>
</dbReference>
<gene>
    <name evidence="8" type="ORF">MNBD_BACTEROID07-1653</name>
</gene>
<dbReference type="EC" id="3.2.1.20" evidence="8"/>
<feature type="domain" description="Glycosyl hydrolase family 31 C-terminal" evidence="7">
    <location>
        <begin position="586"/>
        <end position="673"/>
    </location>
</feature>
<dbReference type="Pfam" id="PF17137">
    <property type="entry name" value="DUF5110"/>
    <property type="match status" value="1"/>
</dbReference>
<dbReference type="PANTHER" id="PTHR22762">
    <property type="entry name" value="ALPHA-GLUCOSIDASE"/>
    <property type="match status" value="1"/>
</dbReference>
<evidence type="ECO:0000256" key="1">
    <source>
        <dbReference type="ARBA" id="ARBA00007806"/>
    </source>
</evidence>
<sequence length="808" mass="92977">MRKILLIFFFPFMFQPAMAQQHEGRSLGNYTTYNKVSQSFTFQTTHGSARVVIFSPTLFKISVWESQEKELPSYAVIATPKKTKFSFTESNKEFRIKTDSLTLKINKFPLRFTFQNPNGKVISREGKTGTFWLNHQTFIFKHLYPQETFVGLGEKTGPLNRRGSAYTNWNTDNPHYENWDDPLYSTIPFYMGRHNGLQYGIFVDNTTKSTFNFGAGNNRFSYFSVKDDRVDYYFFYHHTPAGILKEYSFLTGRIKMPPIWGLGFQQSRWSYTPDKEVMEIATAFRDKKIPLDVLYLDIGYMNAYKVFTWNPTAFPHPKKLIGNLKNMGIHTVVIVDPGIKVEKGYSVYEEGKKHNYFLKYPDGTDYSGQVWPGWCNFPDFTNPKVRTWWGRQFAGMVNTGVSGFWNDMNEFSVWGREVPPILQMDWEGKGASYMRGKNVYGLEMARATYEGARKLMQNRRPLVLTRAGYAGLQRYTAIWTGDNQATDEHMLLGIRMVSSFGLSGVPFAGYDVGGFNGDATPALYARWVSIGTFAPFFRVHSAIFTKRSEPWSYGVATQALATRFIRLRYHLLPYIYAAFYEASQTGMPVQRSLSIDYASDPKIYDKRFDNQYMFGPALLIIPATSRQMAVDAYLPKGKWYSFYDDSIFNGSRETLTPSPLDKLPVFVKAGAIIPIQKLIQNTGENPGDTLEIHVYQGKTGSNFIYYEDDGNTYNYKNGIFYKREIQYDGINRKIIMEKPSGKYISHFKVLRLVFHGFQNEMKSIRVNGKPVKLQTKPAGLFLKSYQQSDKELLSATVANIPQQIILKW</sequence>
<comment type="similarity">
    <text evidence="1">Belongs to the glycosyl hydrolase 31 family.</text>
</comment>
<evidence type="ECO:0000259" key="4">
    <source>
        <dbReference type="Pfam" id="PF01055"/>
    </source>
</evidence>
<accession>A0A3B0UI05</accession>
<dbReference type="AlphaFoldDB" id="A0A3B0UI05"/>
<dbReference type="GO" id="GO:0004558">
    <property type="term" value="F:alpha-1,4-glucosidase activity"/>
    <property type="evidence" value="ECO:0007669"/>
    <property type="project" value="UniProtKB-EC"/>
</dbReference>
<dbReference type="SUPFAM" id="SSF51011">
    <property type="entry name" value="Glycosyl hydrolase domain"/>
    <property type="match status" value="1"/>
</dbReference>
<evidence type="ECO:0000256" key="2">
    <source>
        <dbReference type="ARBA" id="ARBA00022801"/>
    </source>
</evidence>
<dbReference type="SUPFAM" id="SSF51445">
    <property type="entry name" value="(Trans)glycosidases"/>
    <property type="match status" value="1"/>
</dbReference>
<proteinExistence type="inferred from homology"/>
<dbReference type="Pfam" id="PF01055">
    <property type="entry name" value="Glyco_hydro_31_2nd"/>
    <property type="match status" value="1"/>
</dbReference>
<dbReference type="Gene3D" id="3.20.20.80">
    <property type="entry name" value="Glycosidases"/>
    <property type="match status" value="2"/>
</dbReference>
<evidence type="ECO:0000313" key="8">
    <source>
        <dbReference type="EMBL" id="VAW30665.1"/>
    </source>
</evidence>
<evidence type="ECO:0000259" key="7">
    <source>
        <dbReference type="Pfam" id="PF21365"/>
    </source>
</evidence>
<evidence type="ECO:0000259" key="6">
    <source>
        <dbReference type="Pfam" id="PF17137"/>
    </source>
</evidence>
<organism evidence="8">
    <name type="scientific">hydrothermal vent metagenome</name>
    <dbReference type="NCBI Taxonomy" id="652676"/>
    <lineage>
        <taxon>unclassified sequences</taxon>
        <taxon>metagenomes</taxon>
        <taxon>ecological metagenomes</taxon>
    </lineage>
</organism>
<dbReference type="InterPro" id="IPR030458">
    <property type="entry name" value="Glyco_hydro_31_AS"/>
</dbReference>
<dbReference type="Pfam" id="PF21365">
    <property type="entry name" value="Glyco_hydro_31_3rd"/>
    <property type="match status" value="1"/>
</dbReference>
<dbReference type="EMBL" id="UOET01000550">
    <property type="protein sequence ID" value="VAW30665.1"/>
    <property type="molecule type" value="Genomic_DNA"/>
</dbReference>
<dbReference type="CDD" id="cd14752">
    <property type="entry name" value="GH31_N"/>
    <property type="match status" value="1"/>
</dbReference>
<dbReference type="InterPro" id="IPR000322">
    <property type="entry name" value="Glyco_hydro_31_TIM"/>
</dbReference>
<feature type="domain" description="Glycoside hydrolase family 31 TIM barrel" evidence="4">
    <location>
        <begin position="255"/>
        <end position="577"/>
    </location>
</feature>
<dbReference type="InterPro" id="IPR013780">
    <property type="entry name" value="Glyco_hydro_b"/>
</dbReference>
<reference evidence="8" key="1">
    <citation type="submission" date="2018-06" db="EMBL/GenBank/DDBJ databases">
        <authorList>
            <person name="Zhirakovskaya E."/>
        </authorList>
    </citation>
    <scope>NUCLEOTIDE SEQUENCE</scope>
</reference>
<dbReference type="GO" id="GO:0005975">
    <property type="term" value="P:carbohydrate metabolic process"/>
    <property type="evidence" value="ECO:0007669"/>
    <property type="project" value="InterPro"/>
</dbReference>
<dbReference type="InterPro" id="IPR048395">
    <property type="entry name" value="Glyco_hydro_31_C"/>
</dbReference>
<dbReference type="CDD" id="cd06604">
    <property type="entry name" value="GH31_glucosidase_II_MalA"/>
    <property type="match status" value="1"/>
</dbReference>
<dbReference type="InterPro" id="IPR025887">
    <property type="entry name" value="Glyco_hydro_31_N_dom"/>
</dbReference>
<dbReference type="Pfam" id="PF13802">
    <property type="entry name" value="Gal_mutarotas_2"/>
    <property type="match status" value="1"/>
</dbReference>
<dbReference type="PROSITE" id="PS00129">
    <property type="entry name" value="GLYCOSYL_HYDROL_F31_1"/>
    <property type="match status" value="1"/>
</dbReference>
<name>A0A3B0UI05_9ZZZZ</name>
<feature type="domain" description="Glycoside hydrolase family 31 N-terminal" evidence="5">
    <location>
        <begin position="50"/>
        <end position="211"/>
    </location>
</feature>
<dbReference type="InterPro" id="IPR011013">
    <property type="entry name" value="Gal_mutarotase_sf_dom"/>
</dbReference>
<dbReference type="SUPFAM" id="SSF74650">
    <property type="entry name" value="Galactose mutarotase-like"/>
    <property type="match status" value="1"/>
</dbReference>
<dbReference type="PANTHER" id="PTHR22762:SF166">
    <property type="entry name" value="ALPHA-GLUCOSIDASE"/>
    <property type="match status" value="1"/>
</dbReference>
<dbReference type="Gene3D" id="2.60.40.1180">
    <property type="entry name" value="Golgi alpha-mannosidase II"/>
    <property type="match status" value="2"/>
</dbReference>
<keyword evidence="2 8" id="KW-0378">Hydrolase</keyword>
<evidence type="ECO:0000259" key="5">
    <source>
        <dbReference type="Pfam" id="PF13802"/>
    </source>
</evidence>
<dbReference type="InterPro" id="IPR017853">
    <property type="entry name" value="GH"/>
</dbReference>
<dbReference type="GO" id="GO:0030246">
    <property type="term" value="F:carbohydrate binding"/>
    <property type="evidence" value="ECO:0007669"/>
    <property type="project" value="InterPro"/>
</dbReference>
<feature type="domain" description="DUF5110" evidence="6">
    <location>
        <begin position="689"/>
        <end position="756"/>
    </location>
</feature>